<sequence length="2633" mass="290550">MGTVEIRQDSGWVQVCDDDWTDVAAKVLCKELGHVDGRALSGSTLGKMRTDSVSNRAFKNFQCQGNEPNLINCTKVPMTTKCDTLKRASAICYDKPLSQVNDTFSIKLVNGSSSWGEVNVRHLGVWGQVCSSGTEWNDLAASVACKEIGFRNGRAYGTVKETLKPIWITKLNCTGTETSLSQCVDRDTKWGNPVYSCRPAYALCYNQVDGETGTVCDKSWSTSDARVVCKSLGRGFSDGDPISESYYGPGTGTVMMDGLGCYGYEKSLLQCRNTGWKKYNGTKCADHNNDASVICYKDVRLSRGDHSHGVVQVMDRHWSVLCGEGFDDVDARVICKQLGFLHGRALPPGSFGTFYGRYTKPNITCTGNENTIMNCTFDQFRGCQRDNYLGYAAVSCYNGLLTNTSTLHLKDGTEGYENRTGRVAIRRYGIWGRICTSAWDDNDADVVCKMFNHPGGVAFQQSSTGSGPYFLGNVNCKGNETSLFNCSHGGEECDSQYSTGTAGVLCYHYRKPKLRLVGGTANFGHLEIVIDREVGTICDIGWSRYDATVACKQMGFTDGEYRRGMGGPQSPFLSSMNCYGSENSVFMCRNPGWKKSIPAECFLPNRNAGVFCYNHVRISSGQNNDNTTTGRVQMYLHSKWTTVCADGFDDKDAEVVCRELGFANSKALVPGAFGSKYYSDSVLNLNCFGNESSIAHCSYEEGNCPNRAYNYASVLCSKFPVDINGFQIRLGGSDNPYSGRVEVAFNGVWGTVCDSYWSHKDARVVCRQLGFVDGVPQPRGYYGAGTGPSWLYYVRCDGTENAVWECSNSGWNVTHTSCRSHEYDAGVYCTGRAYQLRLAGGGTKSVVEVKHLDVWGTICPNGFDDQDARVICRELGYRDGFSYYQHEFMAAERKTLPWLSNLNCSGAEGYLARCGNIRWGDVRNCSRNTKAAVYCMENATVPIRLVNGSSNGLSGRVELAIGGEWGTICGMSYWDDDDATVICRMLNHSSGRALRYGKFGAGTGPIWIGYLRCTGNEDSLFHCPMAFNSNRFTIRSPLIIRRHGCYTHSLDAAVQCYDAVRLVDSKDVFYGRVELNVNRLFRSVCDTGFDNVAAKVTCKGLGYEYGRKQCCSALGNYSAENITITNVVCDGTESGLDRCRYSTTEKCQSGKYVSVYCSKDPIEEKPSTIDIRIAEGKYYGSIEANKYGFWGPICPVDWTDKDANTTCNQLGFIGGVAYRGTSKLTTPMALGKFNCTGKERTLNDCPYKKFGEDLGCSVKLKSLYSQPTAGVLCYNHADGVKFRIRDDKKSGPLEVKFNGEWGRICDRRWGDDDAKVICKQLGYIDGRAGKGDAIRSNTHVWIDYVDCNGDEDYFLQCKLQWRPDYSACDDAQVICNDHVKLEKGNDESHGIVTVNIKDKWGVVCNHNWDQPDIEVTCGQLGYQNGTSVCCGAYGYMYTKGLIDNVDCQGNEKKLLKCKNRTPHAPCSVDYAAVACYNNPLPTTYTLSIAGSKNYTSGALEINFLNISGRICADGWDDKDAAVACRELGYSLGNQKHYKYYKRSSLSIQGIAYKHKILFGNGAPFWTSNLECSGNEYSLADCKKTKLGSVTQCISRFDAGVACFSKKGVYFRMVGGTDAYGRIEASVDGKWGTICNRYFDKGDANVFCRSIGYKRGFPYYKKGLQGNSNATVYTPNLHCRGSEKSLLECPHEGWREALPSSSCSQHTKDTVVHCYNSVKLDKVVGVEMEGKRGPVLYLFNDTWNYVCDTGFNDYTAKLVCRELGFVDGRSICCSAFGKSYLKPKENITLSCKGNENTISQCITETKCSNYSTYASVVCFNMTDYVNGQLKPEYTTYSIDFKDKDEDNEKGVLAVKYFGIVGRISSSFWDDKDARVFCRSNGFKNGFAYSTRPSQFQIDPPILLGDFNCTGSEIDLLKCPYHDRTSLGNNTIVNFASAVCINEGGFSYSLEGGDTNYGRITFTLNNVKGTICDSLWDDIDAGVFCRSKGFADGYALRDAKYGQGTGPIWISGLKCDGTEKYIHQCPHQGFSSDPIGNETNWRKCKSHKDDASVYCIKNDLRLSLGFNASMGAVELYKNKVWNTVCDDGFDLNTARVICRTLGFRDGKEIQGSVFGNKTSEIGTFGVQCSGSEVDISKCRFPAVSFCQSKTYASVYCNNTSVVDTGFEIDIIPDANNTNIQGEVRVKIGGIWGSICMEEFDDTEASMVCKTFGYKSGKSYLVPTKRKSNSPILISQLRCTGSENAIKDCSYIGLGQPGSCAYTSERAGVLCYKSNVIYNLVGNEGGDKTEGRVEINYDGVKGGVCDFLWDSRDARVFCKSLGYQDGLEILGGRFGKTEGPLWFNRVSCNGDESALLTCSHSGFNSTGIGSTYERLCRKRTADAAAKCYYHKIEMPDKNAVRLVGGDGTFGRVEVYLKGPNMWGTVCDDYWDDRDATVVCRQLGFAVGRHKKSAPHGRGTGPIWMDNLNCNGTEKRIQDCKHNGFNIQNCNHREDASVYCSGNATDDGSKGLVERLISDENVALAVTVPIIIILLCTLLGVSIFFWWRKQPKGEIKKVLVENDMNDPMPSTTAASSSEGRVTFSKLRAHFSKAKSALQNGQQDTKPKGLGNPNYDQMKNDTTTTENINFDSPGESVM</sequence>
<feature type="disulfide bond" evidence="2">
    <location>
        <begin position="335"/>
        <end position="396"/>
    </location>
</feature>
<feature type="disulfide bond" evidence="2">
    <location>
        <begin position="2345"/>
        <end position="2355"/>
    </location>
</feature>
<feature type="domain" description="SRCR" evidence="5">
    <location>
        <begin position="2275"/>
        <end position="2385"/>
    </location>
</feature>
<dbReference type="InterPro" id="IPR036772">
    <property type="entry name" value="SRCR-like_dom_sf"/>
</dbReference>
<feature type="disulfide bond" evidence="2">
    <location>
        <begin position="687"/>
        <end position="697"/>
    </location>
</feature>
<feature type="domain" description="SRCR" evidence="5">
    <location>
        <begin position="1486"/>
        <end position="1603"/>
    </location>
</feature>
<feature type="disulfide bond" evidence="2">
    <location>
        <begin position="1447"/>
        <end position="1457"/>
    </location>
</feature>
<dbReference type="SUPFAM" id="SSF56487">
    <property type="entry name" value="SRCR-like"/>
    <property type="match status" value="23"/>
</dbReference>
<feature type="domain" description="SRCR" evidence="5">
    <location>
        <begin position="728"/>
        <end position="830"/>
    </location>
</feature>
<feature type="disulfide bond" evidence="2">
    <location>
        <begin position="2126"/>
        <end position="2136"/>
    </location>
</feature>
<evidence type="ECO:0000256" key="2">
    <source>
        <dbReference type="PROSITE-ProRule" id="PRU00196"/>
    </source>
</evidence>
<feature type="disulfide bond" evidence="2">
    <location>
        <begin position="1129"/>
        <end position="1139"/>
    </location>
</feature>
<feature type="disulfide bond" evidence="2">
    <location>
        <begin position="63"/>
        <end position="73"/>
    </location>
</feature>
<feature type="disulfide bond" evidence="2">
    <location>
        <begin position="173"/>
        <end position="183"/>
    </location>
</feature>
<feature type="disulfide bond" evidence="2">
    <location>
        <begin position="551"/>
        <end position="612"/>
    </location>
</feature>
<feature type="domain" description="SRCR" evidence="5">
    <location>
        <begin position="1720"/>
        <end position="1818"/>
    </location>
</feature>
<feature type="domain" description="SRCR" evidence="5">
    <location>
        <begin position="1379"/>
        <end position="1476"/>
    </location>
</feature>
<dbReference type="SMART" id="SM00202">
    <property type="entry name" value="SR"/>
    <property type="match status" value="23"/>
</dbReference>
<feature type="domain" description="SRCR" evidence="5">
    <location>
        <begin position="1"/>
        <end position="93"/>
    </location>
</feature>
<feature type="disulfide bond" evidence="2">
    <location>
        <begin position="2193"/>
        <end position="2257"/>
    </location>
</feature>
<feature type="domain" description="SRCR" evidence="5">
    <location>
        <begin position="2397"/>
        <end position="2497"/>
    </location>
</feature>
<feature type="domain" description="SRCR" evidence="5">
    <location>
        <begin position="299"/>
        <end position="397"/>
    </location>
</feature>
<protein>
    <recommendedName>
        <fullName evidence="5">SRCR domain-containing protein</fullName>
    </recommendedName>
</protein>
<evidence type="ECO:0000256" key="1">
    <source>
        <dbReference type="ARBA" id="ARBA00023157"/>
    </source>
</evidence>
<keyword evidence="4" id="KW-0812">Transmembrane</keyword>
<feature type="domain" description="SRCR" evidence="5">
    <location>
        <begin position="407"/>
        <end position="507"/>
    </location>
</feature>
<feature type="domain" description="SRCR" evidence="5">
    <location>
        <begin position="213"/>
        <end position="296"/>
    </location>
</feature>
<feature type="disulfide bond" evidence="2">
    <location>
        <begin position="1907"/>
        <end position="1917"/>
    </location>
</feature>
<feature type="domain" description="SRCR" evidence="5">
    <location>
        <begin position="1282"/>
        <end position="1376"/>
    </location>
</feature>
<comment type="caution">
    <text evidence="2">Lacks conserved residue(s) required for the propagation of feature annotation.</text>
</comment>
<feature type="domain" description="SRCR" evidence="5">
    <location>
        <begin position="616"/>
        <end position="717"/>
    </location>
</feature>
<feature type="domain" description="SRCR" evidence="5">
    <location>
        <begin position="2166"/>
        <end position="2269"/>
    </location>
</feature>
<accession>A0ABQ9EEY3</accession>
<organism evidence="6 7">
    <name type="scientific">Tegillarca granosa</name>
    <name type="common">Malaysian cockle</name>
    <name type="synonym">Anadara granosa</name>
    <dbReference type="NCBI Taxonomy" id="220873"/>
    <lineage>
        <taxon>Eukaryota</taxon>
        <taxon>Metazoa</taxon>
        <taxon>Spiralia</taxon>
        <taxon>Lophotrochozoa</taxon>
        <taxon>Mollusca</taxon>
        <taxon>Bivalvia</taxon>
        <taxon>Autobranchia</taxon>
        <taxon>Pteriomorphia</taxon>
        <taxon>Arcoida</taxon>
        <taxon>Arcoidea</taxon>
        <taxon>Arcidae</taxon>
        <taxon>Tegillarca</taxon>
    </lineage>
</organism>
<feature type="domain" description="SRCR" evidence="5">
    <location>
        <begin position="836"/>
        <end position="936"/>
    </location>
</feature>
<dbReference type="PANTHER" id="PTHR48071:SF18">
    <property type="entry name" value="DELETED IN MALIGNANT BRAIN TUMORS 1 PROTEIN-RELATED"/>
    <property type="match status" value="1"/>
</dbReference>
<dbReference type="Pfam" id="PF00530">
    <property type="entry name" value="SRCR"/>
    <property type="match status" value="23"/>
</dbReference>
<feature type="domain" description="SRCR" evidence="5">
    <location>
        <begin position="514"/>
        <end position="613"/>
    </location>
</feature>
<feature type="transmembrane region" description="Helical" evidence="4">
    <location>
        <begin position="2518"/>
        <end position="2543"/>
    </location>
</feature>
<name>A0ABQ9EEY3_TEGGR</name>
<feature type="domain" description="SRCR" evidence="5">
    <location>
        <begin position="1060"/>
        <end position="1158"/>
    </location>
</feature>
<feature type="disulfide bond" evidence="2">
    <location>
        <begin position="1678"/>
        <end position="1688"/>
    </location>
</feature>
<evidence type="ECO:0000256" key="4">
    <source>
        <dbReference type="SAM" id="Phobius"/>
    </source>
</evidence>
<keyword evidence="4" id="KW-1133">Transmembrane helix</keyword>
<feature type="disulfide bond" evidence="2">
    <location>
        <begin position="578"/>
        <end position="588"/>
    </location>
</feature>
<comment type="caution">
    <text evidence="6">The sequence shown here is derived from an EMBL/GenBank/DDBJ whole genome shotgun (WGS) entry which is preliminary data.</text>
</comment>
<keyword evidence="1 2" id="KW-1015">Disulfide bond</keyword>
<proteinExistence type="predicted"/>
<feature type="domain" description="SRCR" evidence="5">
    <location>
        <begin position="1610"/>
        <end position="1714"/>
    </location>
</feature>
<dbReference type="PANTHER" id="PTHR48071">
    <property type="entry name" value="SRCR DOMAIN-CONTAINING PROTEIN"/>
    <property type="match status" value="1"/>
</dbReference>
<feature type="compositionally biased region" description="Polar residues" evidence="3">
    <location>
        <begin position="2609"/>
        <end position="2625"/>
    </location>
</feature>
<keyword evidence="7" id="KW-1185">Reference proteome</keyword>
<keyword evidence="4" id="KW-0472">Membrane</keyword>
<evidence type="ECO:0000259" key="5">
    <source>
        <dbReference type="PROSITE" id="PS50287"/>
    </source>
</evidence>
<evidence type="ECO:0000313" key="6">
    <source>
        <dbReference type="EMBL" id="KAJ8303864.1"/>
    </source>
</evidence>
<feature type="disulfide bond" evidence="2">
    <location>
        <begin position="2236"/>
        <end position="2246"/>
    </location>
</feature>
<feature type="disulfide bond" evidence="2">
    <location>
        <begin position="1790"/>
        <end position="1800"/>
    </location>
</feature>
<feature type="disulfide bond" evidence="2">
    <location>
        <begin position="1013"/>
        <end position="1023"/>
    </location>
</feature>
<feature type="disulfide bond" evidence="2">
    <location>
        <begin position="904"/>
        <end position="914"/>
    </location>
</feature>
<dbReference type="Gene3D" id="3.10.250.10">
    <property type="entry name" value="SRCR-like domain"/>
    <property type="match status" value="23"/>
</dbReference>
<dbReference type="PROSITE" id="PS50287">
    <property type="entry name" value="SRCR_2"/>
    <property type="match status" value="23"/>
</dbReference>
<feature type="disulfide bond" evidence="2">
    <location>
        <begin position="796"/>
        <end position="806"/>
    </location>
</feature>
<feature type="disulfide bond" evidence="2">
    <location>
        <begin position="1235"/>
        <end position="1245"/>
    </location>
</feature>
<gene>
    <name evidence="6" type="ORF">KUTeg_017447</name>
</gene>
<dbReference type="EMBL" id="JARBDR010000903">
    <property type="protein sequence ID" value="KAJ8303864.1"/>
    <property type="molecule type" value="Genomic_DNA"/>
</dbReference>
<dbReference type="Proteomes" id="UP001217089">
    <property type="component" value="Unassembled WGS sequence"/>
</dbReference>
<evidence type="ECO:0000313" key="7">
    <source>
        <dbReference type="Proteomes" id="UP001217089"/>
    </source>
</evidence>
<evidence type="ECO:0000256" key="3">
    <source>
        <dbReference type="SAM" id="MobiDB-lite"/>
    </source>
</evidence>
<reference evidence="6 7" key="1">
    <citation type="submission" date="2022-12" db="EMBL/GenBank/DDBJ databases">
        <title>Chromosome-level genome of Tegillarca granosa.</title>
        <authorList>
            <person name="Kim J."/>
        </authorList>
    </citation>
    <scope>NUCLEOTIDE SEQUENCE [LARGE SCALE GENOMIC DNA]</scope>
    <source>
        <strain evidence="6">Teg-2019</strain>
        <tissue evidence="6">Adductor muscle</tissue>
    </source>
</reference>
<feature type="disulfide bond" evidence="2">
    <location>
        <begin position="261"/>
        <end position="271"/>
    </location>
</feature>
<dbReference type="PRINTS" id="PR00258">
    <property type="entry name" value="SPERACTRCPTR"/>
</dbReference>
<feature type="domain" description="SRCR" evidence="5">
    <location>
        <begin position="1837"/>
        <end position="1939"/>
    </location>
</feature>
<feature type="disulfide bond" evidence="2">
    <location>
        <begin position="2466"/>
        <end position="2476"/>
    </location>
</feature>
<feature type="domain" description="SRCR" evidence="5">
    <location>
        <begin position="2058"/>
        <end position="2155"/>
    </location>
</feature>
<feature type="disulfide bond" evidence="2">
    <location>
        <begin position="1347"/>
        <end position="1357"/>
    </location>
</feature>
<feature type="domain" description="SRCR" evidence="5">
    <location>
        <begin position="106"/>
        <end position="217"/>
    </location>
</feature>
<feature type="disulfide bond" evidence="2">
    <location>
        <begin position="476"/>
        <end position="486"/>
    </location>
</feature>
<feature type="domain" description="SRCR" evidence="5">
    <location>
        <begin position="1946"/>
        <end position="2054"/>
    </location>
</feature>
<feature type="domain" description="SRCR" evidence="5">
    <location>
        <begin position="943"/>
        <end position="1057"/>
    </location>
</feature>
<feature type="disulfide bond" evidence="2">
    <location>
        <begin position="365"/>
        <end position="375"/>
    </location>
</feature>
<feature type="domain" description="SRCR" evidence="5">
    <location>
        <begin position="1171"/>
        <end position="1274"/>
    </location>
</feature>
<dbReference type="PROSITE" id="PS00420">
    <property type="entry name" value="SRCR_1"/>
    <property type="match status" value="2"/>
</dbReference>
<dbReference type="InterPro" id="IPR001190">
    <property type="entry name" value="SRCR"/>
</dbReference>
<feature type="disulfide bond" evidence="2">
    <location>
        <begin position="2013"/>
        <end position="2023"/>
    </location>
</feature>
<feature type="disulfide bond" evidence="2">
    <location>
        <begin position="1571"/>
        <end position="1581"/>
    </location>
</feature>
<feature type="region of interest" description="Disordered" evidence="3">
    <location>
        <begin position="2590"/>
        <end position="2633"/>
    </location>
</feature>